<dbReference type="PIRSF" id="PIRSF015736">
    <property type="entry name" value="MI"/>
    <property type="match status" value="1"/>
</dbReference>
<keyword evidence="1" id="KW-0413">Isomerase</keyword>
<organism evidence="1 2">
    <name type="scientific">Pseudonocardia kunmingensis</name>
    <dbReference type="NCBI Taxonomy" id="630975"/>
    <lineage>
        <taxon>Bacteria</taxon>
        <taxon>Bacillati</taxon>
        <taxon>Actinomycetota</taxon>
        <taxon>Actinomycetes</taxon>
        <taxon>Pseudonocardiales</taxon>
        <taxon>Pseudonocardiaceae</taxon>
        <taxon>Pseudonocardia</taxon>
    </lineage>
</organism>
<dbReference type="RefSeq" id="WP_142064206.1">
    <property type="nucleotide sequence ID" value="NZ_VFPA01000007.1"/>
</dbReference>
<dbReference type="EMBL" id="VFPA01000007">
    <property type="protein sequence ID" value="TQM02327.1"/>
    <property type="molecule type" value="Genomic_DNA"/>
</dbReference>
<evidence type="ECO:0000313" key="1">
    <source>
        <dbReference type="EMBL" id="TQM02327.1"/>
    </source>
</evidence>
<gene>
    <name evidence="1" type="ORF">FB558_8193</name>
</gene>
<keyword evidence="2" id="KW-1185">Reference proteome</keyword>
<dbReference type="Gene3D" id="3.40.50.12500">
    <property type="match status" value="1"/>
</dbReference>
<comment type="caution">
    <text evidence="1">The sequence shown here is derived from an EMBL/GenBank/DDBJ whole genome shotgun (WGS) entry which is preliminary data.</text>
</comment>
<dbReference type="Proteomes" id="UP000315677">
    <property type="component" value="Unassembled WGS sequence"/>
</dbReference>
<dbReference type="AlphaFoldDB" id="A0A543CZ08"/>
<sequence length="259" mass="27577">MPTELSVGLTEPARQQGIGVVAPFDFALDRELWRWAPEDVSLYLTRLPFFTTPVTVEMAVACGDRRAVRRATRDVLTPEPGVVAYACTSGSFVEGATGEEVLRRTIEDAGAPVATTTSGALIDALRVLGIARLAIATPYVEPVTRRLVAYLAEHGVRTVASEGLGLLGNIWRVSYAEVVEVVSAADRDDADALFISCTNLPTYDLIEPLEQALGKPVLTANQVTMWAALRALGREAVGGGSLLTAKDQHAPGHLTPGVV</sequence>
<dbReference type="GO" id="GO:0016853">
    <property type="term" value="F:isomerase activity"/>
    <property type="evidence" value="ECO:0007669"/>
    <property type="project" value="UniProtKB-KW"/>
</dbReference>
<dbReference type="InterPro" id="IPR026286">
    <property type="entry name" value="MaiA/AMDase"/>
</dbReference>
<accession>A0A543CZ08</accession>
<dbReference type="PANTHER" id="PTHR40267:SF1">
    <property type="entry name" value="BLR3294 PROTEIN"/>
    <property type="match status" value="1"/>
</dbReference>
<dbReference type="PANTHER" id="PTHR40267">
    <property type="entry name" value="BLR3294 PROTEIN"/>
    <property type="match status" value="1"/>
</dbReference>
<dbReference type="InterPro" id="IPR053714">
    <property type="entry name" value="Iso_Racemase_Enz_sf"/>
</dbReference>
<dbReference type="Pfam" id="PF17645">
    <property type="entry name" value="Amdase"/>
    <property type="match status" value="1"/>
</dbReference>
<name>A0A543CZ08_9PSEU</name>
<protein>
    <submittedName>
        <fullName evidence="1">Maleate isomerase</fullName>
    </submittedName>
</protein>
<dbReference type="OrthoDB" id="4537983at2"/>
<evidence type="ECO:0000313" key="2">
    <source>
        <dbReference type="Proteomes" id="UP000315677"/>
    </source>
</evidence>
<reference evidence="1 2" key="1">
    <citation type="submission" date="2019-06" db="EMBL/GenBank/DDBJ databases">
        <title>Sequencing the genomes of 1000 actinobacteria strains.</title>
        <authorList>
            <person name="Klenk H.-P."/>
        </authorList>
    </citation>
    <scope>NUCLEOTIDE SEQUENCE [LARGE SCALE GENOMIC DNA]</scope>
    <source>
        <strain evidence="1 2">DSM 45301</strain>
    </source>
</reference>
<proteinExistence type="predicted"/>